<organism evidence="2 3">
    <name type="scientific">Actinomycetospora chlora</name>
    <dbReference type="NCBI Taxonomy" id="663608"/>
    <lineage>
        <taxon>Bacteria</taxon>
        <taxon>Bacillati</taxon>
        <taxon>Actinomycetota</taxon>
        <taxon>Actinomycetes</taxon>
        <taxon>Pseudonocardiales</taxon>
        <taxon>Pseudonocardiaceae</taxon>
        <taxon>Actinomycetospora</taxon>
    </lineage>
</organism>
<proteinExistence type="predicted"/>
<protein>
    <submittedName>
        <fullName evidence="2">Uncharacterized protein</fullName>
    </submittedName>
</protein>
<dbReference type="EMBL" id="BAABHO010000046">
    <property type="protein sequence ID" value="GAA4803702.1"/>
    <property type="molecule type" value="Genomic_DNA"/>
</dbReference>
<evidence type="ECO:0000256" key="1">
    <source>
        <dbReference type="SAM" id="MobiDB-lite"/>
    </source>
</evidence>
<evidence type="ECO:0000313" key="2">
    <source>
        <dbReference type="EMBL" id="GAA4803702.1"/>
    </source>
</evidence>
<dbReference type="RefSeq" id="WP_345421031.1">
    <property type="nucleotide sequence ID" value="NZ_BAABHO010000046.1"/>
</dbReference>
<keyword evidence="3" id="KW-1185">Reference proteome</keyword>
<sequence>MEPTPIFADLSGREPRPDGGASGGASAHREGRSVTDLLRALRTETASPPGPPAVGGRRVGHVPHLLSF</sequence>
<evidence type="ECO:0000313" key="3">
    <source>
        <dbReference type="Proteomes" id="UP001500928"/>
    </source>
</evidence>
<reference evidence="3" key="1">
    <citation type="journal article" date="2019" name="Int. J. Syst. Evol. Microbiol.">
        <title>The Global Catalogue of Microorganisms (GCM) 10K type strain sequencing project: providing services to taxonomists for standard genome sequencing and annotation.</title>
        <authorList>
            <consortium name="The Broad Institute Genomics Platform"/>
            <consortium name="The Broad Institute Genome Sequencing Center for Infectious Disease"/>
            <person name="Wu L."/>
            <person name="Ma J."/>
        </authorList>
    </citation>
    <scope>NUCLEOTIDE SEQUENCE [LARGE SCALE GENOMIC DNA]</scope>
    <source>
        <strain evidence="3">JCM 17979</strain>
    </source>
</reference>
<comment type="caution">
    <text evidence="2">The sequence shown here is derived from an EMBL/GenBank/DDBJ whole genome shotgun (WGS) entry which is preliminary data.</text>
</comment>
<dbReference type="Proteomes" id="UP001500928">
    <property type="component" value="Unassembled WGS sequence"/>
</dbReference>
<name>A0ABP9C2L0_9PSEU</name>
<gene>
    <name evidence="2" type="ORF">GCM10023200_46190</name>
</gene>
<feature type="region of interest" description="Disordered" evidence="1">
    <location>
        <begin position="1"/>
        <end position="68"/>
    </location>
</feature>
<accession>A0ABP9C2L0</accession>